<evidence type="ECO:0000313" key="2">
    <source>
        <dbReference type="EMBL" id="MDT0270607.1"/>
    </source>
</evidence>
<comment type="caution">
    <text evidence="2">The sequence shown here is derived from an EMBL/GenBank/DDBJ whole genome shotgun (WGS) entry which is preliminary data.</text>
</comment>
<keyword evidence="3" id="KW-1185">Reference proteome</keyword>
<protein>
    <submittedName>
        <fullName evidence="2">Uncharacterized protein</fullName>
    </submittedName>
</protein>
<evidence type="ECO:0000256" key="1">
    <source>
        <dbReference type="SAM" id="MobiDB-lite"/>
    </source>
</evidence>
<organism evidence="2 3">
    <name type="scientific">Streptomyces chisholmiae</name>
    <dbReference type="NCBI Taxonomy" id="3075540"/>
    <lineage>
        <taxon>Bacteria</taxon>
        <taxon>Bacillati</taxon>
        <taxon>Actinomycetota</taxon>
        <taxon>Actinomycetes</taxon>
        <taxon>Kitasatosporales</taxon>
        <taxon>Streptomycetaceae</taxon>
        <taxon>Streptomyces</taxon>
    </lineage>
</organism>
<reference evidence="3" key="1">
    <citation type="submission" date="2023-07" db="EMBL/GenBank/DDBJ databases">
        <title>30 novel species of actinomycetes from the DSMZ collection.</title>
        <authorList>
            <person name="Nouioui I."/>
        </authorList>
    </citation>
    <scope>NUCLEOTIDE SEQUENCE [LARGE SCALE GENOMIC DNA]</scope>
    <source>
        <strain evidence="3">DSM 44915</strain>
    </source>
</reference>
<dbReference type="RefSeq" id="WP_311670672.1">
    <property type="nucleotide sequence ID" value="NZ_JAVREO010000029.1"/>
</dbReference>
<proteinExistence type="predicted"/>
<gene>
    <name evidence="2" type="ORF">RM844_30475</name>
</gene>
<dbReference type="EMBL" id="JAVREO010000029">
    <property type="protein sequence ID" value="MDT0270607.1"/>
    <property type="molecule type" value="Genomic_DNA"/>
</dbReference>
<feature type="region of interest" description="Disordered" evidence="1">
    <location>
        <begin position="1"/>
        <end position="67"/>
    </location>
</feature>
<name>A0ABU2K0L3_9ACTN</name>
<sequence>MSGPSSAPRGEHAGRPGATWETELAIIGEVFVPDGQPEPRPNRAARRAAARAARRNRTTTTEETDHA</sequence>
<evidence type="ECO:0000313" key="3">
    <source>
        <dbReference type="Proteomes" id="UP001183410"/>
    </source>
</evidence>
<accession>A0ABU2K0L3</accession>
<feature type="compositionally biased region" description="Basic residues" evidence="1">
    <location>
        <begin position="43"/>
        <end position="57"/>
    </location>
</feature>
<dbReference type="Proteomes" id="UP001183410">
    <property type="component" value="Unassembled WGS sequence"/>
</dbReference>